<accession>A0ABW4F6A3</accession>
<keyword evidence="1" id="KW-0472">Membrane</keyword>
<keyword evidence="1" id="KW-1133">Transmembrane helix</keyword>
<dbReference type="RefSeq" id="WP_344725017.1">
    <property type="nucleotide sequence ID" value="NZ_BAAAUS010000028.1"/>
</dbReference>
<evidence type="ECO:0000313" key="3">
    <source>
        <dbReference type="Proteomes" id="UP001597114"/>
    </source>
</evidence>
<evidence type="ECO:0000313" key="2">
    <source>
        <dbReference type="EMBL" id="MFD1522952.1"/>
    </source>
</evidence>
<keyword evidence="3" id="KW-1185">Reference proteome</keyword>
<dbReference type="EMBL" id="JBHUCO010000054">
    <property type="protein sequence ID" value="MFD1522952.1"/>
    <property type="molecule type" value="Genomic_DNA"/>
</dbReference>
<comment type="caution">
    <text evidence="2">The sequence shown here is derived from an EMBL/GenBank/DDBJ whole genome shotgun (WGS) entry which is preliminary data.</text>
</comment>
<keyword evidence="1" id="KW-0812">Transmembrane</keyword>
<evidence type="ECO:0000256" key="1">
    <source>
        <dbReference type="SAM" id="Phobius"/>
    </source>
</evidence>
<name>A0ABW4F6A3_9PSEU</name>
<protein>
    <submittedName>
        <fullName evidence="2">Uncharacterized protein</fullName>
    </submittedName>
</protein>
<dbReference type="Proteomes" id="UP001597114">
    <property type="component" value="Unassembled WGS sequence"/>
</dbReference>
<organism evidence="2 3">
    <name type="scientific">Pseudonocardia yunnanensis</name>
    <dbReference type="NCBI Taxonomy" id="58107"/>
    <lineage>
        <taxon>Bacteria</taxon>
        <taxon>Bacillati</taxon>
        <taxon>Actinomycetota</taxon>
        <taxon>Actinomycetes</taxon>
        <taxon>Pseudonocardiales</taxon>
        <taxon>Pseudonocardiaceae</taxon>
        <taxon>Pseudonocardia</taxon>
    </lineage>
</organism>
<gene>
    <name evidence="2" type="ORF">ACFSJD_36070</name>
</gene>
<feature type="transmembrane region" description="Helical" evidence="1">
    <location>
        <begin position="25"/>
        <end position="48"/>
    </location>
</feature>
<reference evidence="3" key="1">
    <citation type="journal article" date="2019" name="Int. J. Syst. Evol. Microbiol.">
        <title>The Global Catalogue of Microorganisms (GCM) 10K type strain sequencing project: providing services to taxonomists for standard genome sequencing and annotation.</title>
        <authorList>
            <consortium name="The Broad Institute Genomics Platform"/>
            <consortium name="The Broad Institute Genome Sequencing Center for Infectious Disease"/>
            <person name="Wu L."/>
            <person name="Ma J."/>
        </authorList>
    </citation>
    <scope>NUCLEOTIDE SEQUENCE [LARGE SCALE GENOMIC DNA]</scope>
    <source>
        <strain evidence="3">CCM 7043</strain>
    </source>
</reference>
<proteinExistence type="predicted"/>
<sequence>MDCLWAFLVVFTGTSDIRGAAWFWWAVAFGVPLLAVNVYAALTAVAFVDDRAVGRAQRGRKDTPPHP</sequence>